<keyword evidence="1 2" id="KW-0694">RNA-binding</keyword>
<protein>
    <submittedName>
        <fullName evidence="5">Splicing factor</fullName>
    </submittedName>
</protein>
<dbReference type="GO" id="GO:0003723">
    <property type="term" value="F:RNA binding"/>
    <property type="evidence" value="ECO:0007669"/>
    <property type="project" value="UniProtKB-UniRule"/>
</dbReference>
<feature type="region of interest" description="Disordered" evidence="3">
    <location>
        <begin position="1155"/>
        <end position="1176"/>
    </location>
</feature>
<feature type="compositionally biased region" description="Polar residues" evidence="3">
    <location>
        <begin position="687"/>
        <end position="714"/>
    </location>
</feature>
<dbReference type="InterPro" id="IPR000504">
    <property type="entry name" value="RRM_dom"/>
</dbReference>
<dbReference type="InterPro" id="IPR012677">
    <property type="entry name" value="Nucleotide-bd_a/b_plait_sf"/>
</dbReference>
<accession>A0AAF0F568</accession>
<organism evidence="5 6">
    <name type="scientific">Malassezia psittaci</name>
    <dbReference type="NCBI Taxonomy" id="1821823"/>
    <lineage>
        <taxon>Eukaryota</taxon>
        <taxon>Fungi</taxon>
        <taxon>Dikarya</taxon>
        <taxon>Basidiomycota</taxon>
        <taxon>Ustilaginomycotina</taxon>
        <taxon>Malasseziomycetes</taxon>
        <taxon>Malasseziales</taxon>
        <taxon>Malasseziaceae</taxon>
        <taxon>Malassezia</taxon>
    </lineage>
</organism>
<feature type="region of interest" description="Disordered" evidence="3">
    <location>
        <begin position="363"/>
        <end position="385"/>
    </location>
</feature>
<evidence type="ECO:0000313" key="5">
    <source>
        <dbReference type="EMBL" id="WFD43251.1"/>
    </source>
</evidence>
<feature type="domain" description="RRM" evidence="4">
    <location>
        <begin position="887"/>
        <end position="964"/>
    </location>
</feature>
<evidence type="ECO:0000256" key="3">
    <source>
        <dbReference type="SAM" id="MobiDB-lite"/>
    </source>
</evidence>
<dbReference type="Pfam" id="PF00076">
    <property type="entry name" value="RRM_1"/>
    <property type="match status" value="2"/>
</dbReference>
<dbReference type="PROSITE" id="PS50102">
    <property type="entry name" value="RRM"/>
    <property type="match status" value="2"/>
</dbReference>
<evidence type="ECO:0000256" key="1">
    <source>
        <dbReference type="ARBA" id="ARBA00022884"/>
    </source>
</evidence>
<dbReference type="InterPro" id="IPR035979">
    <property type="entry name" value="RBD_domain_sf"/>
</dbReference>
<feature type="compositionally biased region" description="Polar residues" evidence="3">
    <location>
        <begin position="726"/>
        <end position="750"/>
    </location>
</feature>
<sequence>MVEAPTLDPWRYQGWIRSIQRKLLASEDPSSLIPELIQAYSEASKHIALRPTDWHIYLSIATQKALDEEQPSNETMQSILQLHNLSLQDTIDTSLHLRFASLILCLYSTCHREPFVEDVYETEDQVTDITGKSYDLSDLVKNWTKLDQCPKLCSNGIYAEPKSLSKLVPMNDEQASSELSLDACRSKLRDIYAHCAFHTKESGAVWRLYHGWEVSLLKVCCSVVTKTNQSQEQLELIKQAYLARLQIPHGSIEDTFQSYSHFVSTYFPAEEYEELLASANKLYGEALVMWRSRERFEAAVNQESSSLDQWMPYLSWESHKIKTLRTSKDKTHLATEEELGAALYRRALHRFGWYPLGQDEKEERHLLRPPTPAEEKAWNGKKGRKSNKMIEREKHLARVQVRSQCTTRESLWLDYAALIAHTNSDSVHLLSVCENATRVLPSSGQLWALYMRTLVNCQRPRSQFDDLYHKVRDSGTLQECGGAKALIPFLQAHIDGERILATIEVASAQHIPPEEVTLYADLDKFMHIYELLVEAVAQVGPLRKDERDASYALEFYAVDWIERAARALSRAAGPEAAAGLYPLAESVWENATQGTSSPIQAYLGAAEYFSRHDDNARARHMFRTGANVRNSDENKLPVLERWVQFEHARGSIAQIETAESRLKSESDRIWRQWYKSMYSNQAIEQGNTSSYSASNGVDSQISPMISGQAGSQNEAHMEMEPAMQSAVHTATQSVSHHNPEPDTSTAQSSIRIEGESRDTLADPNPENSSASKRKADDLMAQDELASDSKKNRTDVTPPSRDREFSSIMVSNLPPHAQASDLLKFFKECDGILEIVGPRPERTVDCESPSSSAAQVEFQDREAAATARTRDLKRIGEHEVHIAPSYLCTLYVTNFPPETNDEQIREQFGKYGSLFDVRWPSRKFVQSRRFCYVQYTMPGYAQAALVEHGKQWTDEFALQVFLSNPSHKKQRTDANANERELYMTGLPRNAQKEDIKKFFEQHAPVEDVRLPLRPDGKSRGIAFISFHNAIEARRAMQATNSTRFLGRLVAVMLSEAGRHSSAPKPEDPELKRARSVVVSGLPQDAQEAVIQQVIEKALGSNSVQRVFWTPARHDSSATADSLVELQDAETAGRALLLANLDYDGHPLRIEPQRSFTHHALTPRTASRGRGRGRGGALGFARVHNKEHTAEPVSQDNAHNGQDKFRALLYK</sequence>
<dbReference type="EMBL" id="CP118376">
    <property type="protein sequence ID" value="WFD43251.1"/>
    <property type="molecule type" value="Genomic_DNA"/>
</dbReference>
<keyword evidence="6" id="KW-1185">Reference proteome</keyword>
<dbReference type="Gene3D" id="3.30.70.330">
    <property type="match status" value="4"/>
</dbReference>
<dbReference type="SUPFAM" id="SSF48452">
    <property type="entry name" value="TPR-like"/>
    <property type="match status" value="1"/>
</dbReference>
<gene>
    <name evidence="5" type="primary">PRP24</name>
    <name evidence="5" type="ORF">MPSI1_001910</name>
</gene>
<dbReference type="AlphaFoldDB" id="A0AAF0F568"/>
<dbReference type="SUPFAM" id="SSF54928">
    <property type="entry name" value="RNA-binding domain, RBD"/>
    <property type="match status" value="3"/>
</dbReference>
<evidence type="ECO:0000259" key="4">
    <source>
        <dbReference type="PROSITE" id="PS50102"/>
    </source>
</evidence>
<feature type="domain" description="RRM" evidence="4">
    <location>
        <begin position="978"/>
        <end position="1055"/>
    </location>
</feature>
<feature type="compositionally biased region" description="Basic and acidic residues" evidence="3">
    <location>
        <begin position="786"/>
        <end position="804"/>
    </location>
</feature>
<dbReference type="Gene3D" id="1.25.40.10">
    <property type="entry name" value="Tetratricopeptide repeat domain"/>
    <property type="match status" value="2"/>
</dbReference>
<dbReference type="SMART" id="SM00360">
    <property type="entry name" value="RRM"/>
    <property type="match status" value="4"/>
</dbReference>
<dbReference type="Proteomes" id="UP001214628">
    <property type="component" value="Chromosome 2"/>
</dbReference>
<reference evidence="5" key="1">
    <citation type="submission" date="2023-02" db="EMBL/GenBank/DDBJ databases">
        <title>Mating type loci evolution in Malassezia.</title>
        <authorList>
            <person name="Coelho M.A."/>
        </authorList>
    </citation>
    <scope>NUCLEOTIDE SEQUENCE</scope>
    <source>
        <strain evidence="5">CBS 14136</strain>
    </source>
</reference>
<dbReference type="PANTHER" id="PTHR10352">
    <property type="entry name" value="EUKARYOTIC TRANSLATION INITIATION FACTOR 3 SUBUNIT G"/>
    <property type="match status" value="1"/>
</dbReference>
<proteinExistence type="predicted"/>
<feature type="region of interest" description="Disordered" evidence="3">
    <location>
        <begin position="687"/>
        <end position="804"/>
    </location>
</feature>
<dbReference type="InterPro" id="IPR011990">
    <property type="entry name" value="TPR-like_helical_dom_sf"/>
</dbReference>
<evidence type="ECO:0000256" key="2">
    <source>
        <dbReference type="PROSITE-ProRule" id="PRU00176"/>
    </source>
</evidence>
<evidence type="ECO:0000313" key="6">
    <source>
        <dbReference type="Proteomes" id="UP001214628"/>
    </source>
</evidence>
<name>A0AAF0F568_9BASI</name>